<dbReference type="PANTHER" id="PTHR35330:SF1">
    <property type="entry name" value="SIROHEME BIOSYNTHESIS PROTEIN MET8"/>
    <property type="match status" value="1"/>
</dbReference>
<dbReference type="GO" id="GO:0043115">
    <property type="term" value="F:precorrin-2 dehydrogenase activity"/>
    <property type="evidence" value="ECO:0007669"/>
    <property type="project" value="UniProtKB-EC"/>
</dbReference>
<dbReference type="Proteomes" id="UP000320547">
    <property type="component" value="Unassembled WGS sequence"/>
</dbReference>
<evidence type="ECO:0000256" key="5">
    <source>
        <dbReference type="ARBA" id="ARBA00023244"/>
    </source>
</evidence>
<comment type="caution">
    <text evidence="8">The sequence shown here is derived from an EMBL/GenBank/DDBJ whole genome shotgun (WGS) entry which is preliminary data.</text>
</comment>
<dbReference type="InterPro" id="IPR006367">
    <property type="entry name" value="Sirohaem_synthase_N"/>
</dbReference>
<dbReference type="AlphaFoldDB" id="A0A562UV72"/>
<dbReference type="Pfam" id="PF10414">
    <property type="entry name" value="CysG_dimeriser"/>
    <property type="match status" value="1"/>
</dbReference>
<dbReference type="EMBL" id="VLLK01000001">
    <property type="protein sequence ID" value="TWJ09530.1"/>
    <property type="molecule type" value="Genomic_DNA"/>
</dbReference>
<feature type="domain" description="Sirohaem synthase dimerisation" evidence="7">
    <location>
        <begin position="128"/>
        <end position="186"/>
    </location>
</feature>
<accession>A0A562UV72</accession>
<name>A0A562UV72_9SPHN</name>
<dbReference type="NCBIfam" id="TIGR01470">
    <property type="entry name" value="cysG_Nterm"/>
    <property type="match status" value="1"/>
</dbReference>
<dbReference type="InterPro" id="IPR028161">
    <property type="entry name" value="Met8-like"/>
</dbReference>
<comment type="catalytic activity">
    <reaction evidence="6">
        <text>precorrin-2 + NAD(+) = sirohydrochlorin + NADH + 2 H(+)</text>
        <dbReference type="Rhea" id="RHEA:15613"/>
        <dbReference type="ChEBI" id="CHEBI:15378"/>
        <dbReference type="ChEBI" id="CHEBI:57540"/>
        <dbReference type="ChEBI" id="CHEBI:57945"/>
        <dbReference type="ChEBI" id="CHEBI:58351"/>
        <dbReference type="ChEBI" id="CHEBI:58827"/>
        <dbReference type="EC" id="1.3.1.76"/>
    </reaction>
</comment>
<keyword evidence="4" id="KW-0520">NAD</keyword>
<dbReference type="GO" id="GO:0019354">
    <property type="term" value="P:siroheme biosynthetic process"/>
    <property type="evidence" value="ECO:0007669"/>
    <property type="project" value="UniProtKB-UniPathway"/>
</dbReference>
<dbReference type="InterPro" id="IPR036291">
    <property type="entry name" value="NAD(P)-bd_dom_sf"/>
</dbReference>
<dbReference type="PANTHER" id="PTHR35330">
    <property type="entry name" value="SIROHEME BIOSYNTHESIS PROTEIN MET8"/>
    <property type="match status" value="1"/>
</dbReference>
<dbReference type="GO" id="GO:0008168">
    <property type="term" value="F:methyltransferase activity"/>
    <property type="evidence" value="ECO:0007669"/>
    <property type="project" value="UniProtKB-KW"/>
</dbReference>
<dbReference type="GO" id="GO:0004325">
    <property type="term" value="F:ferrochelatase activity"/>
    <property type="evidence" value="ECO:0007669"/>
    <property type="project" value="InterPro"/>
</dbReference>
<evidence type="ECO:0000256" key="2">
    <source>
        <dbReference type="ARBA" id="ARBA00012400"/>
    </source>
</evidence>
<dbReference type="Gene3D" id="3.30.160.110">
    <property type="entry name" value="Siroheme synthase, domain 2"/>
    <property type="match status" value="1"/>
</dbReference>
<dbReference type="InterPro" id="IPR019478">
    <property type="entry name" value="Sirohaem_synthase_dimer_dom"/>
</dbReference>
<reference evidence="8 9" key="1">
    <citation type="submission" date="2019-07" db="EMBL/GenBank/DDBJ databases">
        <title>Genomic Encyclopedia of Archaeal and Bacterial Type Strains, Phase II (KMG-II): from individual species to whole genera.</title>
        <authorList>
            <person name="Goeker M."/>
        </authorList>
    </citation>
    <scope>NUCLEOTIDE SEQUENCE [LARGE SCALE GENOMIC DNA]</scope>
    <source>
        <strain evidence="8 9">ATCC BAA-2084</strain>
    </source>
</reference>
<dbReference type="Pfam" id="PF13241">
    <property type="entry name" value="NAD_binding_7"/>
    <property type="match status" value="1"/>
</dbReference>
<keyword evidence="8" id="KW-0489">Methyltransferase</keyword>
<evidence type="ECO:0000313" key="8">
    <source>
        <dbReference type="EMBL" id="TWJ09530.1"/>
    </source>
</evidence>
<comment type="pathway">
    <text evidence="1">Porphyrin-containing compound metabolism; siroheme biosynthesis; sirohydrochlorin from precorrin-2: step 1/1.</text>
</comment>
<dbReference type="OrthoDB" id="9815856at2"/>
<gene>
    <name evidence="8" type="ORF">JN10_1166</name>
</gene>
<keyword evidence="9" id="KW-1185">Reference proteome</keyword>
<dbReference type="RefSeq" id="WP_067601086.1">
    <property type="nucleotide sequence ID" value="NZ_CP015963.1"/>
</dbReference>
<protein>
    <recommendedName>
        <fullName evidence="2">precorrin-2 dehydrogenase</fullName>
        <ecNumber evidence="2">1.3.1.76</ecNumber>
    </recommendedName>
</protein>
<dbReference type="SUPFAM" id="SSF75615">
    <property type="entry name" value="Siroheme synthase middle domains-like"/>
    <property type="match status" value="1"/>
</dbReference>
<organism evidence="8 9">
    <name type="scientific">Altererythrobacter ishigakiensis</name>
    <dbReference type="NCBI Taxonomy" id="476157"/>
    <lineage>
        <taxon>Bacteria</taxon>
        <taxon>Pseudomonadati</taxon>
        <taxon>Pseudomonadota</taxon>
        <taxon>Alphaproteobacteria</taxon>
        <taxon>Sphingomonadales</taxon>
        <taxon>Erythrobacteraceae</taxon>
        <taxon>Altererythrobacter</taxon>
    </lineage>
</organism>
<dbReference type="EC" id="1.3.1.76" evidence="2"/>
<evidence type="ECO:0000256" key="3">
    <source>
        <dbReference type="ARBA" id="ARBA00023002"/>
    </source>
</evidence>
<evidence type="ECO:0000256" key="6">
    <source>
        <dbReference type="ARBA" id="ARBA00047561"/>
    </source>
</evidence>
<proteinExistence type="predicted"/>
<dbReference type="SUPFAM" id="SSF51735">
    <property type="entry name" value="NAD(P)-binding Rossmann-fold domains"/>
    <property type="match status" value="1"/>
</dbReference>
<dbReference type="UniPathway" id="UPA00262">
    <property type="reaction ID" value="UER00222"/>
</dbReference>
<evidence type="ECO:0000259" key="7">
    <source>
        <dbReference type="Pfam" id="PF10414"/>
    </source>
</evidence>
<dbReference type="GO" id="GO:0032259">
    <property type="term" value="P:methylation"/>
    <property type="evidence" value="ECO:0007669"/>
    <property type="project" value="UniProtKB-KW"/>
</dbReference>
<keyword evidence="5" id="KW-0627">Porphyrin biosynthesis</keyword>
<evidence type="ECO:0000256" key="4">
    <source>
        <dbReference type="ARBA" id="ARBA00023027"/>
    </source>
</evidence>
<evidence type="ECO:0000313" key="9">
    <source>
        <dbReference type="Proteomes" id="UP000320547"/>
    </source>
</evidence>
<evidence type="ECO:0000256" key="1">
    <source>
        <dbReference type="ARBA" id="ARBA00005010"/>
    </source>
</evidence>
<sequence>MINSLPLFHRIKGQKVLVLGDGNAAEPKKRLVQRAGGIIEDDMQRAIDEGLRLAFVAYDDPSACKNAAINLRCAGMLVNVVDMPDLCDFITPSILDRDPVLIAVGTGGASAGLAKHVRLRLERILPQSLGRLAKALFNARERLREKFPEGAERRRAIDDALCEGGALDPFETGSADRVEKWLSDKLDDNTKLVEHITLTSTDPEDLTLRQARLLGVADVIVLVGDIPVPILARARADAKQIDAASFTSPEPGTKVVRLIAVNPAT</sequence>
<dbReference type="STRING" id="476157.GCA_001663155_02187"/>
<keyword evidence="3" id="KW-0560">Oxidoreductase</keyword>
<keyword evidence="8" id="KW-0808">Transferase</keyword>
<dbReference type="Gene3D" id="3.40.50.720">
    <property type="entry name" value="NAD(P)-binding Rossmann-like Domain"/>
    <property type="match status" value="1"/>
</dbReference>